<name>A0A2P2P7G6_RHIMU</name>
<dbReference type="AlphaFoldDB" id="A0A2P2P7G6"/>
<evidence type="ECO:0000313" key="1">
    <source>
        <dbReference type="EMBL" id="MBX50672.1"/>
    </source>
</evidence>
<proteinExistence type="predicted"/>
<protein>
    <submittedName>
        <fullName evidence="1">Uncharacterized protein</fullName>
    </submittedName>
</protein>
<sequence length="32" mass="3832">MVRLLYIIKSKISKICQYLRKEGCRTGKLKFN</sequence>
<organism evidence="1">
    <name type="scientific">Rhizophora mucronata</name>
    <name type="common">Asiatic mangrove</name>
    <dbReference type="NCBI Taxonomy" id="61149"/>
    <lineage>
        <taxon>Eukaryota</taxon>
        <taxon>Viridiplantae</taxon>
        <taxon>Streptophyta</taxon>
        <taxon>Embryophyta</taxon>
        <taxon>Tracheophyta</taxon>
        <taxon>Spermatophyta</taxon>
        <taxon>Magnoliopsida</taxon>
        <taxon>eudicotyledons</taxon>
        <taxon>Gunneridae</taxon>
        <taxon>Pentapetalae</taxon>
        <taxon>rosids</taxon>
        <taxon>fabids</taxon>
        <taxon>Malpighiales</taxon>
        <taxon>Rhizophoraceae</taxon>
        <taxon>Rhizophora</taxon>
    </lineage>
</organism>
<reference evidence="1" key="1">
    <citation type="submission" date="2018-02" db="EMBL/GenBank/DDBJ databases">
        <title>Rhizophora mucronata_Transcriptome.</title>
        <authorList>
            <person name="Meera S.P."/>
            <person name="Sreeshan A."/>
            <person name="Augustine A."/>
        </authorList>
    </citation>
    <scope>NUCLEOTIDE SEQUENCE</scope>
    <source>
        <tissue evidence="1">Leaf</tissue>
    </source>
</reference>
<dbReference type="EMBL" id="GGEC01070188">
    <property type="protein sequence ID" value="MBX50672.1"/>
    <property type="molecule type" value="Transcribed_RNA"/>
</dbReference>
<accession>A0A2P2P7G6</accession>